<reference evidence="13" key="2">
    <citation type="submission" date="2025-08" db="UniProtKB">
        <authorList>
            <consortium name="Ensembl"/>
        </authorList>
    </citation>
    <scope>IDENTIFICATION</scope>
</reference>
<dbReference type="FunFam" id="1.10.10.10:FF:000010">
    <property type="entry name" value="Forkhead box P2 isoform B"/>
    <property type="match status" value="1"/>
</dbReference>
<evidence type="ECO:0000313" key="14">
    <source>
        <dbReference type="Proteomes" id="UP000314987"/>
    </source>
</evidence>
<reference evidence="13" key="3">
    <citation type="submission" date="2025-09" db="UniProtKB">
        <authorList>
            <consortium name="Ensembl"/>
        </authorList>
    </citation>
    <scope>IDENTIFICATION</scope>
</reference>
<dbReference type="InterPro" id="IPR036388">
    <property type="entry name" value="WH-like_DNA-bd_sf"/>
</dbReference>
<dbReference type="OMA" id="HCQVDHL"/>
<dbReference type="InterPro" id="IPR032354">
    <property type="entry name" value="FOXP-CC"/>
</dbReference>
<keyword evidence="7 10" id="KW-0238">DNA-binding</keyword>
<dbReference type="GO" id="GO:0032689">
    <property type="term" value="P:negative regulation of type II interferon production"/>
    <property type="evidence" value="ECO:0007669"/>
    <property type="project" value="Ensembl"/>
</dbReference>
<dbReference type="GO" id="GO:0005829">
    <property type="term" value="C:cytosol"/>
    <property type="evidence" value="ECO:0007669"/>
    <property type="project" value="Ensembl"/>
</dbReference>
<reference evidence="14" key="1">
    <citation type="submission" date="2018-12" db="EMBL/GenBank/DDBJ databases">
        <authorList>
            <person name="Yazar S."/>
        </authorList>
    </citation>
    <scope>NUCLEOTIDE SEQUENCE [LARGE SCALE GENOMIC DNA]</scope>
</reference>
<dbReference type="GO" id="GO:0009615">
    <property type="term" value="P:response to virus"/>
    <property type="evidence" value="ECO:0007669"/>
    <property type="project" value="Ensembl"/>
</dbReference>
<dbReference type="GO" id="GO:0001227">
    <property type="term" value="F:DNA-binding transcription repressor activity, RNA polymerase II-specific"/>
    <property type="evidence" value="ECO:0007669"/>
    <property type="project" value="TreeGrafter"/>
</dbReference>
<evidence type="ECO:0000256" key="7">
    <source>
        <dbReference type="ARBA" id="ARBA00023125"/>
    </source>
</evidence>
<dbReference type="GO" id="GO:0045066">
    <property type="term" value="P:regulatory T cell differentiation"/>
    <property type="evidence" value="ECO:0007669"/>
    <property type="project" value="Ensembl"/>
</dbReference>
<keyword evidence="2" id="KW-0678">Repressor</keyword>
<keyword evidence="6" id="KW-0805">Transcription regulation</keyword>
<dbReference type="CTD" id="50943"/>
<dbReference type="GO" id="GO:0002725">
    <property type="term" value="P:negative regulation of T cell cytokine production"/>
    <property type="evidence" value="ECO:0007669"/>
    <property type="project" value="Ensembl"/>
</dbReference>
<dbReference type="SMART" id="SM00339">
    <property type="entry name" value="FH"/>
    <property type="match status" value="1"/>
</dbReference>
<dbReference type="InterPro" id="IPR050998">
    <property type="entry name" value="FOXP"/>
</dbReference>
<dbReference type="STRING" id="29139.ENSVURP00010027587"/>
<dbReference type="GeneID" id="114027235"/>
<dbReference type="InterPro" id="IPR030456">
    <property type="entry name" value="TF_fork_head_CS_2"/>
</dbReference>
<keyword evidence="9 10" id="KW-0539">Nucleus</keyword>
<feature type="domain" description="Fork-head" evidence="12">
    <location>
        <begin position="341"/>
        <end position="414"/>
    </location>
</feature>
<evidence type="ECO:0000256" key="11">
    <source>
        <dbReference type="SAM" id="MobiDB-lite"/>
    </source>
</evidence>
<dbReference type="PRINTS" id="PR00053">
    <property type="entry name" value="FORKHEAD"/>
</dbReference>
<dbReference type="InterPro" id="IPR001766">
    <property type="entry name" value="Fork_head_dom"/>
</dbReference>
<dbReference type="GO" id="GO:0042803">
    <property type="term" value="F:protein homodimerization activity"/>
    <property type="evidence" value="ECO:0007669"/>
    <property type="project" value="Ensembl"/>
</dbReference>
<evidence type="ECO:0000313" key="13">
    <source>
        <dbReference type="Ensembl" id="ENSVURP00010027587.1"/>
    </source>
</evidence>
<dbReference type="PANTHER" id="PTHR45796">
    <property type="entry name" value="FORKHEAD BOX P, ISOFORM C"/>
    <property type="match status" value="1"/>
</dbReference>
<dbReference type="GO" id="GO:0032700">
    <property type="term" value="P:negative regulation of interleukin-17 production"/>
    <property type="evidence" value="ECO:0007669"/>
    <property type="project" value="Ensembl"/>
</dbReference>
<dbReference type="PROSITE" id="PS50039">
    <property type="entry name" value="FORK_HEAD_3"/>
    <property type="match status" value="1"/>
</dbReference>
<dbReference type="GO" id="GO:0005654">
    <property type="term" value="C:nucleoplasm"/>
    <property type="evidence" value="ECO:0007669"/>
    <property type="project" value="Ensembl"/>
</dbReference>
<keyword evidence="8" id="KW-0804">Transcription</keyword>
<dbReference type="GO" id="GO:0001228">
    <property type="term" value="F:DNA-binding transcription activator activity, RNA polymerase II-specific"/>
    <property type="evidence" value="ECO:0007669"/>
    <property type="project" value="Ensembl"/>
</dbReference>
<dbReference type="AlphaFoldDB" id="A0A4X2M2P5"/>
<dbReference type="InterPro" id="IPR047413">
    <property type="entry name" value="FH_FOXP3"/>
</dbReference>
<evidence type="ECO:0000256" key="9">
    <source>
        <dbReference type="ARBA" id="ARBA00023242"/>
    </source>
</evidence>
<dbReference type="GO" id="GO:0042130">
    <property type="term" value="P:negative regulation of T cell proliferation"/>
    <property type="evidence" value="ECO:0007669"/>
    <property type="project" value="Ensembl"/>
</dbReference>
<dbReference type="Pfam" id="PF00250">
    <property type="entry name" value="Forkhead"/>
    <property type="match status" value="1"/>
</dbReference>
<dbReference type="Proteomes" id="UP000314987">
    <property type="component" value="Unassembled WGS sequence"/>
</dbReference>
<evidence type="ECO:0000256" key="3">
    <source>
        <dbReference type="ARBA" id="ARBA00022723"/>
    </source>
</evidence>
<dbReference type="InterPro" id="IPR036390">
    <property type="entry name" value="WH_DNA-bd_sf"/>
</dbReference>
<dbReference type="InterPro" id="IPR013087">
    <property type="entry name" value="Znf_C2H2_type"/>
</dbReference>
<dbReference type="GO" id="GO:0032703">
    <property type="term" value="P:negative regulation of interleukin-2 production"/>
    <property type="evidence" value="ECO:0007669"/>
    <property type="project" value="Ensembl"/>
</dbReference>
<dbReference type="GO" id="GO:0032713">
    <property type="term" value="P:negative regulation of interleukin-4 production"/>
    <property type="evidence" value="ECO:0007669"/>
    <property type="project" value="Ensembl"/>
</dbReference>
<dbReference type="GO" id="GO:0032693">
    <property type="term" value="P:negative regulation of interleukin-10 production"/>
    <property type="evidence" value="ECO:0007669"/>
    <property type="project" value="Ensembl"/>
</dbReference>
<dbReference type="Gene3D" id="1.10.10.10">
    <property type="entry name" value="Winged helix-like DNA-binding domain superfamily/Winged helix DNA-binding domain"/>
    <property type="match status" value="1"/>
</dbReference>
<keyword evidence="5" id="KW-0862">Zinc</keyword>
<evidence type="ECO:0000256" key="10">
    <source>
        <dbReference type="PROSITE-ProRule" id="PRU00089"/>
    </source>
</evidence>
<evidence type="ECO:0000259" key="12">
    <source>
        <dbReference type="PROSITE" id="PS50039"/>
    </source>
</evidence>
<evidence type="ECO:0000256" key="1">
    <source>
        <dbReference type="ARBA" id="ARBA00004123"/>
    </source>
</evidence>
<dbReference type="PROSITE" id="PS00028">
    <property type="entry name" value="ZINC_FINGER_C2H2_1"/>
    <property type="match status" value="1"/>
</dbReference>
<evidence type="ECO:0000256" key="6">
    <source>
        <dbReference type="ARBA" id="ARBA00023015"/>
    </source>
</evidence>
<name>A0A4X2M2P5_VOMUR</name>
<protein>
    <submittedName>
        <fullName evidence="13">Forkhead box P3</fullName>
    </submittedName>
</protein>
<evidence type="ECO:0000256" key="4">
    <source>
        <dbReference type="ARBA" id="ARBA00022771"/>
    </source>
</evidence>
<keyword evidence="14" id="KW-1185">Reference proteome</keyword>
<evidence type="ECO:0000256" key="8">
    <source>
        <dbReference type="ARBA" id="ARBA00023163"/>
    </source>
</evidence>
<dbReference type="GeneTree" id="ENSGT00940000161807"/>
<evidence type="ECO:0000256" key="5">
    <source>
        <dbReference type="ARBA" id="ARBA00022833"/>
    </source>
</evidence>
<feature type="region of interest" description="Disordered" evidence="11">
    <location>
        <begin position="38"/>
        <end position="60"/>
    </location>
</feature>
<dbReference type="Pfam" id="PF16159">
    <property type="entry name" value="FOXP-CC"/>
    <property type="match status" value="1"/>
</dbReference>
<gene>
    <name evidence="13" type="primary">FOXP3</name>
</gene>
<dbReference type="GO" id="GO:0000978">
    <property type="term" value="F:RNA polymerase II cis-regulatory region sequence-specific DNA binding"/>
    <property type="evidence" value="ECO:0007669"/>
    <property type="project" value="TreeGrafter"/>
</dbReference>
<accession>A0A4X2M2P5</accession>
<dbReference type="SUPFAM" id="SSF46785">
    <property type="entry name" value="Winged helix' DNA-binding domain"/>
    <property type="match status" value="1"/>
</dbReference>
<dbReference type="GO" id="GO:2000320">
    <property type="term" value="P:negative regulation of T-helper 17 cell differentiation"/>
    <property type="evidence" value="ECO:0007669"/>
    <property type="project" value="Ensembl"/>
</dbReference>
<keyword evidence="4" id="KW-0863">Zinc-finger</keyword>
<evidence type="ECO:0000256" key="2">
    <source>
        <dbReference type="ARBA" id="ARBA00022491"/>
    </source>
</evidence>
<dbReference type="CDD" id="cd20066">
    <property type="entry name" value="FH_FOXP3"/>
    <property type="match status" value="1"/>
</dbReference>
<dbReference type="PROSITE" id="PS00658">
    <property type="entry name" value="FORK_HEAD_2"/>
    <property type="match status" value="1"/>
</dbReference>
<dbReference type="GO" id="GO:0008270">
    <property type="term" value="F:zinc ion binding"/>
    <property type="evidence" value="ECO:0007669"/>
    <property type="project" value="UniProtKB-KW"/>
</dbReference>
<sequence length="452" mass="50236">MPNPKPHQIPVASSSMASSSLVAHMKDTELVTRGALEFPGWEAGPPPRGGPTGTSALSPQLPTGPMVMVAPSGGRLSTSPHPQALLQEKQHFVHQLTSAEVLGRPPLVHMTPLSTPALINLPSPPGVITLKTRPAQLHGLPPGINLANLEWLPKEPANMLTTYLCTFPTGPSPGDASAFRLGPKKESILQTCALDSSRSCWWPGCEKVFPESGELLKHLQEDHRLDEKGKAQCLIQKEVVQNLEHKLLLEKEKLGAMQAHLSGKLALMKPLAMSPSTEKATYCPSGSLGPSWSAWPASPEEEKEARLPGRGLFAVRRHLWGSQMSPEFVHNLEYFRSHNLRPPFTYATLIRWAILEAPEKQRTLNEIYHWFTHTFAFFRTHPATWKNAIRHNLSLHKCFVRVENEKGAVWTVDEFEFRKKRSPRPSRDQDLKRLLSCTPLAVTEAWLPLPPS</sequence>
<dbReference type="GO" id="GO:0045591">
    <property type="term" value="P:positive regulation of regulatory T cell differentiation"/>
    <property type="evidence" value="ECO:0007669"/>
    <property type="project" value="Ensembl"/>
</dbReference>
<dbReference type="GO" id="GO:0035035">
    <property type="term" value="F:histone acetyltransferase binding"/>
    <property type="evidence" value="ECO:0007669"/>
    <property type="project" value="Ensembl"/>
</dbReference>
<feature type="DNA-binding region" description="Fork-head" evidence="10">
    <location>
        <begin position="341"/>
        <end position="414"/>
    </location>
</feature>
<proteinExistence type="predicted"/>
<dbReference type="OrthoDB" id="5830876at2759"/>
<dbReference type="RefSeq" id="XP_027697029.1">
    <property type="nucleotide sequence ID" value="XM_027841228.1"/>
</dbReference>
<comment type="subcellular location">
    <subcellularLocation>
        <location evidence="1 10">Nucleus</location>
    </subcellularLocation>
</comment>
<keyword evidence="3" id="KW-0479">Metal-binding</keyword>
<organism evidence="13 14">
    <name type="scientific">Vombatus ursinus</name>
    <name type="common">Common wombat</name>
    <dbReference type="NCBI Taxonomy" id="29139"/>
    <lineage>
        <taxon>Eukaryota</taxon>
        <taxon>Metazoa</taxon>
        <taxon>Chordata</taxon>
        <taxon>Craniata</taxon>
        <taxon>Vertebrata</taxon>
        <taxon>Euteleostomi</taxon>
        <taxon>Mammalia</taxon>
        <taxon>Metatheria</taxon>
        <taxon>Diprotodontia</taxon>
        <taxon>Vombatidae</taxon>
        <taxon>Vombatus</taxon>
    </lineage>
</organism>
<dbReference type="PANTHER" id="PTHR45796:SF5">
    <property type="entry name" value="FORKHEAD BOX PROTEIN P3"/>
    <property type="match status" value="1"/>
</dbReference>
<dbReference type="GO" id="GO:0042826">
    <property type="term" value="F:histone deacetylase binding"/>
    <property type="evidence" value="ECO:0007669"/>
    <property type="project" value="Ensembl"/>
</dbReference>
<dbReference type="Gene3D" id="1.20.5.340">
    <property type="match status" value="1"/>
</dbReference>
<dbReference type="Ensembl" id="ENSVURT00010031423.1">
    <property type="protein sequence ID" value="ENSVURP00010027587.1"/>
    <property type="gene ID" value="ENSVURG00010021112.1"/>
</dbReference>
<dbReference type="GO" id="GO:0051525">
    <property type="term" value="F:NFAT protein binding"/>
    <property type="evidence" value="ECO:0007669"/>
    <property type="project" value="Ensembl"/>
</dbReference>